<dbReference type="PANTHER" id="PTHR11461:SF13">
    <property type="entry name" value="ANGIOTENSINOGEN"/>
    <property type="match status" value="1"/>
</dbReference>
<dbReference type="InterPro" id="IPR000227">
    <property type="entry name" value="Angiotensinogen"/>
</dbReference>
<dbReference type="SUPFAM" id="SSF56574">
    <property type="entry name" value="Serpins"/>
    <property type="match status" value="1"/>
</dbReference>
<comment type="function">
    <text evidence="11">Stimulates aldosterone release.</text>
</comment>
<dbReference type="GO" id="GO:0003081">
    <property type="term" value="P:regulation of systemic arterial blood pressure by renin-angiotensin"/>
    <property type="evidence" value="ECO:0007669"/>
    <property type="project" value="InterPro"/>
</dbReference>
<dbReference type="GO" id="GO:0005615">
    <property type="term" value="C:extracellular space"/>
    <property type="evidence" value="ECO:0007669"/>
    <property type="project" value="InterPro"/>
</dbReference>
<dbReference type="InParanoid" id="A0A3P8YCM4"/>
<dbReference type="FunCoup" id="A0A3P8YCM4">
    <property type="interactions" value="1562"/>
</dbReference>
<dbReference type="Proteomes" id="UP000265140">
    <property type="component" value="Chromosome 5"/>
</dbReference>
<evidence type="ECO:0000256" key="11">
    <source>
        <dbReference type="ARBA" id="ARBA00029380"/>
    </source>
</evidence>
<organism evidence="18 19">
    <name type="scientific">Esox lucius</name>
    <name type="common">Northern pike</name>
    <dbReference type="NCBI Taxonomy" id="8010"/>
    <lineage>
        <taxon>Eukaryota</taxon>
        <taxon>Metazoa</taxon>
        <taxon>Chordata</taxon>
        <taxon>Craniata</taxon>
        <taxon>Vertebrata</taxon>
        <taxon>Euteleostomi</taxon>
        <taxon>Actinopterygii</taxon>
        <taxon>Neopterygii</taxon>
        <taxon>Teleostei</taxon>
        <taxon>Protacanthopterygii</taxon>
        <taxon>Esociformes</taxon>
        <taxon>Esocidae</taxon>
        <taxon>Esox</taxon>
    </lineage>
</organism>
<evidence type="ECO:0000256" key="1">
    <source>
        <dbReference type="ARBA" id="ARBA00002747"/>
    </source>
</evidence>
<keyword evidence="19" id="KW-1185">Reference proteome</keyword>
<reference evidence="18" key="3">
    <citation type="submission" date="2025-08" db="UniProtKB">
        <authorList>
            <consortium name="Ensembl"/>
        </authorList>
    </citation>
    <scope>IDENTIFICATION</scope>
</reference>
<dbReference type="GeneTree" id="ENSGT00890000139531"/>
<evidence type="ECO:0000256" key="6">
    <source>
        <dbReference type="ARBA" id="ARBA00022729"/>
    </source>
</evidence>
<evidence type="ECO:0000256" key="16">
    <source>
        <dbReference type="SAM" id="SignalP"/>
    </source>
</evidence>
<dbReference type="InterPro" id="IPR023795">
    <property type="entry name" value="Serpin_CS"/>
</dbReference>
<evidence type="ECO:0000313" key="18">
    <source>
        <dbReference type="Ensembl" id="ENSELUP00000014337.1"/>
    </source>
</evidence>
<dbReference type="OrthoDB" id="7817921at2759"/>
<evidence type="ECO:0000256" key="9">
    <source>
        <dbReference type="ARBA" id="ARBA00023180"/>
    </source>
</evidence>
<proteinExistence type="inferred from homology"/>
<feature type="domain" description="Serpin" evidence="17">
    <location>
        <begin position="94"/>
        <end position="457"/>
    </location>
</feature>
<dbReference type="InterPro" id="IPR023796">
    <property type="entry name" value="Serpin_dom"/>
</dbReference>
<dbReference type="GO" id="GO:0042310">
    <property type="term" value="P:vasoconstriction"/>
    <property type="evidence" value="ECO:0007669"/>
    <property type="project" value="UniProtKB-KW"/>
</dbReference>
<dbReference type="CTD" id="183"/>
<dbReference type="OMA" id="FVPMMTV"/>
<dbReference type="AlphaFoldDB" id="A0A3P8YCM4"/>
<dbReference type="InterPro" id="IPR042185">
    <property type="entry name" value="Serpin_sf_2"/>
</dbReference>
<name>A0A3P8YCM4_ESOLU</name>
<evidence type="ECO:0000256" key="12">
    <source>
        <dbReference type="ARBA" id="ARBA00029391"/>
    </source>
</evidence>
<reference evidence="19" key="1">
    <citation type="journal article" date="2014" name="PLoS ONE">
        <title>The genome and linkage map of the northern pike (Esox lucius): conserved synteny revealed between the salmonid sister group and the Neoteleostei.</title>
        <authorList>
            <person name="Rondeau E.B."/>
            <person name="Minkley D.R."/>
            <person name="Leong J.S."/>
            <person name="Messmer A.M."/>
            <person name="Jantzen J.R."/>
            <person name="von Schalburg K.R."/>
            <person name="Lemon C."/>
            <person name="Bird N.H."/>
            <person name="Koop B.F."/>
        </authorList>
    </citation>
    <scope>NUCLEOTIDE SEQUENCE</scope>
</reference>
<protein>
    <recommendedName>
        <fullName evidence="4">Angiotensinogen</fullName>
    </recommendedName>
    <alternativeName>
        <fullName evidence="13">Serpin A8</fullName>
    </alternativeName>
</protein>
<dbReference type="PROSITE" id="PS00284">
    <property type="entry name" value="SERPIN"/>
    <property type="match status" value="1"/>
</dbReference>
<dbReference type="Ensembl" id="ENSELUT00000023101.3">
    <property type="protein sequence ID" value="ENSELUP00000014337.1"/>
    <property type="gene ID" value="ENSELUG00000014396.3"/>
</dbReference>
<evidence type="ECO:0000256" key="8">
    <source>
        <dbReference type="ARBA" id="ARBA00023157"/>
    </source>
</evidence>
<keyword evidence="9" id="KW-0325">Glycoprotein</keyword>
<evidence type="ECO:0000256" key="10">
    <source>
        <dbReference type="ARBA" id="ARBA00023322"/>
    </source>
</evidence>
<comment type="function">
    <text evidence="12">Is a ligand for the G-protein coupled receptor MAS1. Has vasodilator and antidiuretic effects. Has an antithrombotic effect that involves MAS1-mediated release of nitric oxide from platelets.</text>
</comment>
<comment type="function">
    <text evidence="14">Acts directly on vascular smooth muscle as a potent vasoconstrictor, affects cardiac contractility and heart rate through its action on the sympathetic nervous system, and alters renal sodium and water absorption through its ability to stimulate the zona glomerulosa cells of the adrenal cortex to synthesize and secrete aldosterone. Acts by binding to angiotensin receptors AGTR1 and AGTR2. Also binds the DEAR/FBXW7-AS1 receptor.</text>
</comment>
<reference evidence="18" key="4">
    <citation type="submission" date="2025-09" db="UniProtKB">
        <authorList>
            <consortium name="Ensembl"/>
        </authorList>
    </citation>
    <scope>IDENTIFICATION</scope>
</reference>
<dbReference type="FunFam" id="2.30.39.10:FF:000003">
    <property type="entry name" value="alpha-1-antitrypsin isoform X1"/>
    <property type="match status" value="1"/>
</dbReference>
<evidence type="ECO:0000256" key="4">
    <source>
        <dbReference type="ARBA" id="ARBA00015105"/>
    </source>
</evidence>
<comment type="similarity">
    <text evidence="3 15">Belongs to the serpin family.</text>
</comment>
<gene>
    <name evidence="18" type="primary">AGT</name>
</gene>
<evidence type="ECO:0000256" key="2">
    <source>
        <dbReference type="ARBA" id="ARBA00004613"/>
    </source>
</evidence>
<keyword evidence="7" id="KW-0838">Vasoactive</keyword>
<sequence length="459" mass="51259">MRYIFLSLLLASWLSVGLANRVYVHPFHLFASENVSCETIISEVNRTLETVPLTPIDNDSIAPDTRAPSDTDGLKQNVTQRTAVLAELLNSLGLRMYQTLSHKHKDSNTLLSPMNSYGTLVTLYLGASKKTAIPYQQLLGLNRDTDREDCVSLVDGHNVLRTLQDINSLVDGPTDEIDTRVWAFVRQGADLSKDFVQGTKDFSDTSYIRAVNFSDPEKAEIQVNPFVQMTSAGKITNLFKDLSPITDLLFVSSVHFKGNWRTAFQPEKTTMQEFKVDETTTVSVPLMTHTGNYKYLNDKSRKCKVVKLALSKRAYMLLVLPDEGSSLNDLEAKLRSDVISGWHSHLKEGFLELSLPKFSMSALTDLRSLLSDMAAEIEKRLLGSEAEFERLSSKKPFNVDKVFNKAAFEMSEDGAEIQDKTQDGGIPLKLTVNRPFFFAIVEGNSNAILMLGKIKDPSL</sequence>
<dbReference type="InterPro" id="IPR042178">
    <property type="entry name" value="Serpin_sf_1"/>
</dbReference>
<dbReference type="Gene3D" id="3.30.497.10">
    <property type="entry name" value="Antithrombin, subunit I, domain 2"/>
    <property type="match status" value="1"/>
</dbReference>
<evidence type="ECO:0000256" key="7">
    <source>
        <dbReference type="ARBA" id="ARBA00022858"/>
    </source>
</evidence>
<keyword evidence="10" id="KW-0839">Vasoconstrictor</keyword>
<dbReference type="InterPro" id="IPR000215">
    <property type="entry name" value="Serpin_fam"/>
</dbReference>
<dbReference type="GO" id="GO:0004867">
    <property type="term" value="F:serine-type endopeptidase inhibitor activity"/>
    <property type="evidence" value="ECO:0007669"/>
    <property type="project" value="InterPro"/>
</dbReference>
<keyword evidence="5" id="KW-0964">Secreted</keyword>
<dbReference type="GeneID" id="105021210"/>
<evidence type="ECO:0000256" key="15">
    <source>
        <dbReference type="RuleBase" id="RU000411"/>
    </source>
</evidence>
<evidence type="ECO:0000259" key="17">
    <source>
        <dbReference type="SMART" id="SM00093"/>
    </source>
</evidence>
<feature type="signal peptide" evidence="16">
    <location>
        <begin position="1"/>
        <end position="19"/>
    </location>
</feature>
<dbReference type="SMART" id="SM00093">
    <property type="entry name" value="SERPIN"/>
    <property type="match status" value="1"/>
</dbReference>
<dbReference type="Gene3D" id="2.30.39.10">
    <property type="entry name" value="Alpha-1-antitrypsin, domain 1"/>
    <property type="match status" value="1"/>
</dbReference>
<dbReference type="KEGG" id="els:105021210"/>
<dbReference type="InterPro" id="IPR036186">
    <property type="entry name" value="Serpin_sf"/>
</dbReference>
<dbReference type="GO" id="GO:0042981">
    <property type="term" value="P:regulation of apoptotic process"/>
    <property type="evidence" value="ECO:0007669"/>
    <property type="project" value="TreeGrafter"/>
</dbReference>
<keyword evidence="6 16" id="KW-0732">Signal</keyword>
<comment type="subcellular location">
    <subcellularLocation>
        <location evidence="2">Secreted</location>
    </subcellularLocation>
</comment>
<keyword evidence="8" id="KW-1015">Disulfide bond</keyword>
<feature type="chain" id="PRO_5030079110" description="Angiotensinogen" evidence="16">
    <location>
        <begin position="20"/>
        <end position="459"/>
    </location>
</feature>
<comment type="function">
    <text evidence="1">Essential component of the renin-angiotensin system (RAS), a potent regulator of blood pressure, body fluid and electrolyte homeostasis.</text>
</comment>
<dbReference type="Bgee" id="ENSELUG00000014396">
    <property type="expression patterns" value="Expressed in liver and 12 other cell types or tissues"/>
</dbReference>
<evidence type="ECO:0000256" key="3">
    <source>
        <dbReference type="ARBA" id="ARBA00009500"/>
    </source>
</evidence>
<dbReference type="STRING" id="8010.ENSELUP00000014351"/>
<dbReference type="PANTHER" id="PTHR11461">
    <property type="entry name" value="SERINE PROTEASE INHIBITOR, SERPIN"/>
    <property type="match status" value="1"/>
</dbReference>
<accession>A0A3P8YCM4</accession>
<evidence type="ECO:0000256" key="5">
    <source>
        <dbReference type="ARBA" id="ARBA00022525"/>
    </source>
</evidence>
<reference evidence="18" key="2">
    <citation type="submission" date="2020-02" db="EMBL/GenBank/DDBJ databases">
        <title>Esox lucius (northern pike) genome, fEsoLuc1, primary haplotype.</title>
        <authorList>
            <person name="Myers G."/>
            <person name="Karagic N."/>
            <person name="Meyer A."/>
            <person name="Pippel M."/>
            <person name="Reichard M."/>
            <person name="Winkler S."/>
            <person name="Tracey A."/>
            <person name="Sims Y."/>
            <person name="Howe K."/>
            <person name="Rhie A."/>
            <person name="Formenti G."/>
            <person name="Durbin R."/>
            <person name="Fedrigo O."/>
            <person name="Jarvis E.D."/>
        </authorList>
    </citation>
    <scope>NUCLEOTIDE SEQUENCE [LARGE SCALE GENOMIC DNA]</scope>
</reference>
<evidence type="ECO:0000256" key="13">
    <source>
        <dbReference type="ARBA" id="ARBA00033182"/>
    </source>
</evidence>
<dbReference type="PRINTS" id="PR00654">
    <property type="entry name" value="ANGIOTENSNGN"/>
</dbReference>
<evidence type="ECO:0000313" key="19">
    <source>
        <dbReference type="Proteomes" id="UP000265140"/>
    </source>
</evidence>
<dbReference type="RefSeq" id="XP_012989289.1">
    <property type="nucleotide sequence ID" value="XM_013133835.4"/>
</dbReference>
<evidence type="ECO:0000256" key="14">
    <source>
        <dbReference type="ARBA" id="ARBA00046068"/>
    </source>
</evidence>
<dbReference type="Pfam" id="PF00079">
    <property type="entry name" value="Serpin"/>
    <property type="match status" value="1"/>
</dbReference>